<dbReference type="AlphaFoldDB" id="A0A1L7WVL5"/>
<evidence type="ECO:0000313" key="5">
    <source>
        <dbReference type="EMBL" id="CZR56801.1"/>
    </source>
</evidence>
<dbReference type="GO" id="GO:0005975">
    <property type="term" value="P:carbohydrate metabolic process"/>
    <property type="evidence" value="ECO:0007669"/>
    <property type="project" value="InterPro"/>
</dbReference>
<feature type="site" description="Important for catalytic activity, responsible for pKa modulation of the active site Glu and correct orientation of both the proton donor and substrate" evidence="4">
    <location>
        <position position="50"/>
    </location>
</feature>
<keyword evidence="2" id="KW-0378">Hydrolase</keyword>
<dbReference type="InterPro" id="IPR006710">
    <property type="entry name" value="Glyco_hydro_43"/>
</dbReference>
<dbReference type="Pfam" id="PF04616">
    <property type="entry name" value="Glyco_hydro_43"/>
    <property type="match status" value="1"/>
</dbReference>
<sequence length="202" mass="21887">MYYTQYNTSAVGGERDTILVATSPNLRPGSWTQRGDIGLSIAFSKHSRIDANLILNPPSNLSSYARGLFGMRMASAMNLICAEASLPSNPGPTDLNRTEGAFQYKNEDYFYFFYAKGNCCPASNAPEEDVYHVEVSRSILVTRPYMSKGGLRCDTVEGGGGTQILARSADRIVYSPCGVGVFDDVGAHLCWSAGAPYEPESP</sequence>
<dbReference type="Gene3D" id="2.115.10.20">
    <property type="entry name" value="Glycosyl hydrolase domain, family 43"/>
    <property type="match status" value="1"/>
</dbReference>
<organism evidence="5 6">
    <name type="scientific">Phialocephala subalpina</name>
    <dbReference type="NCBI Taxonomy" id="576137"/>
    <lineage>
        <taxon>Eukaryota</taxon>
        <taxon>Fungi</taxon>
        <taxon>Dikarya</taxon>
        <taxon>Ascomycota</taxon>
        <taxon>Pezizomycotina</taxon>
        <taxon>Leotiomycetes</taxon>
        <taxon>Helotiales</taxon>
        <taxon>Mollisiaceae</taxon>
        <taxon>Phialocephala</taxon>
        <taxon>Phialocephala fortinii species complex</taxon>
    </lineage>
</organism>
<protein>
    <submittedName>
        <fullName evidence="5">Uncharacterized protein</fullName>
    </submittedName>
</protein>
<dbReference type="InterPro" id="IPR023296">
    <property type="entry name" value="Glyco_hydro_beta-prop_sf"/>
</dbReference>
<evidence type="ECO:0000256" key="3">
    <source>
        <dbReference type="ARBA" id="ARBA00023295"/>
    </source>
</evidence>
<evidence type="ECO:0000256" key="2">
    <source>
        <dbReference type="ARBA" id="ARBA00022801"/>
    </source>
</evidence>
<dbReference type="SUPFAM" id="SSF75005">
    <property type="entry name" value="Arabinanase/levansucrase/invertase"/>
    <property type="match status" value="1"/>
</dbReference>
<evidence type="ECO:0000256" key="1">
    <source>
        <dbReference type="ARBA" id="ARBA00009865"/>
    </source>
</evidence>
<comment type="similarity">
    <text evidence="1">Belongs to the glycosyl hydrolase 43 family.</text>
</comment>
<name>A0A1L7WVL5_9HELO</name>
<keyword evidence="3" id="KW-0326">Glycosidase</keyword>
<dbReference type="Proteomes" id="UP000184330">
    <property type="component" value="Unassembled WGS sequence"/>
</dbReference>
<accession>A0A1L7WVL5</accession>
<dbReference type="OrthoDB" id="195678at2759"/>
<dbReference type="GO" id="GO:0004553">
    <property type="term" value="F:hydrolase activity, hydrolyzing O-glycosyl compounds"/>
    <property type="evidence" value="ECO:0007669"/>
    <property type="project" value="InterPro"/>
</dbReference>
<gene>
    <name evidence="5" type="ORF">PAC_06690</name>
</gene>
<keyword evidence="6" id="KW-1185">Reference proteome</keyword>
<dbReference type="STRING" id="576137.A0A1L7WVL5"/>
<evidence type="ECO:0000256" key="4">
    <source>
        <dbReference type="PIRSR" id="PIRSR606710-2"/>
    </source>
</evidence>
<reference evidence="5 6" key="1">
    <citation type="submission" date="2016-03" db="EMBL/GenBank/DDBJ databases">
        <authorList>
            <person name="Ploux O."/>
        </authorList>
    </citation>
    <scope>NUCLEOTIDE SEQUENCE [LARGE SCALE GENOMIC DNA]</scope>
    <source>
        <strain evidence="5 6">UAMH 11012</strain>
    </source>
</reference>
<proteinExistence type="inferred from homology"/>
<dbReference type="EMBL" id="FJOG01000008">
    <property type="protein sequence ID" value="CZR56801.1"/>
    <property type="molecule type" value="Genomic_DNA"/>
</dbReference>
<evidence type="ECO:0000313" key="6">
    <source>
        <dbReference type="Proteomes" id="UP000184330"/>
    </source>
</evidence>